<protein>
    <submittedName>
        <fullName evidence="2">Flp family type IVb pilin</fullName>
    </submittedName>
</protein>
<reference evidence="3" key="1">
    <citation type="submission" date="2018-05" db="EMBL/GenBank/DDBJ databases">
        <authorList>
            <person name="Du Z."/>
            <person name="Wang X."/>
        </authorList>
    </citation>
    <scope>NUCLEOTIDE SEQUENCE [LARGE SCALE GENOMIC DNA]</scope>
    <source>
        <strain evidence="3">CQN31</strain>
    </source>
</reference>
<gene>
    <name evidence="2" type="ORF">DFH01_26580</name>
</gene>
<keyword evidence="1" id="KW-0812">Transmembrane</keyword>
<keyword evidence="1" id="KW-1133">Transmembrane helix</keyword>
<keyword evidence="1" id="KW-0472">Membrane</keyword>
<evidence type="ECO:0000313" key="3">
    <source>
        <dbReference type="Proteomes" id="UP000245765"/>
    </source>
</evidence>
<dbReference type="Proteomes" id="UP000245765">
    <property type="component" value="Unassembled WGS sequence"/>
</dbReference>
<accession>A0A317F9E7</accession>
<name>A0A317F9E7_9PROT</name>
<dbReference type="AlphaFoldDB" id="A0A317F9E7"/>
<dbReference type="EMBL" id="QGNA01000008">
    <property type="protein sequence ID" value="PWS34196.1"/>
    <property type="molecule type" value="Genomic_DNA"/>
</dbReference>
<dbReference type="RefSeq" id="WP_109873565.1">
    <property type="nucleotide sequence ID" value="NZ_QGNA01000008.1"/>
</dbReference>
<evidence type="ECO:0000256" key="1">
    <source>
        <dbReference type="SAM" id="Phobius"/>
    </source>
</evidence>
<dbReference type="InterPro" id="IPR007047">
    <property type="entry name" value="Flp_Fap"/>
</dbReference>
<keyword evidence="3" id="KW-1185">Reference proteome</keyword>
<proteinExistence type="predicted"/>
<sequence>MRDLLIVSAQRLLGDKRGISAIEYGVLGAVVVVAVAALATPLGTLFTDVFDSISAKVPA</sequence>
<feature type="transmembrane region" description="Helical" evidence="1">
    <location>
        <begin position="21"/>
        <end position="42"/>
    </location>
</feature>
<evidence type="ECO:0000313" key="2">
    <source>
        <dbReference type="EMBL" id="PWS34196.1"/>
    </source>
</evidence>
<organism evidence="2 3">
    <name type="scientific">Falsiroseomonas bella</name>
    <dbReference type="NCBI Taxonomy" id="2184016"/>
    <lineage>
        <taxon>Bacteria</taxon>
        <taxon>Pseudomonadati</taxon>
        <taxon>Pseudomonadota</taxon>
        <taxon>Alphaproteobacteria</taxon>
        <taxon>Acetobacterales</taxon>
        <taxon>Roseomonadaceae</taxon>
        <taxon>Falsiroseomonas</taxon>
    </lineage>
</organism>
<comment type="caution">
    <text evidence="2">The sequence shown here is derived from an EMBL/GenBank/DDBJ whole genome shotgun (WGS) entry which is preliminary data.</text>
</comment>
<dbReference type="Pfam" id="PF04964">
    <property type="entry name" value="Flp_Fap"/>
    <property type="match status" value="1"/>
</dbReference>